<comment type="caution">
    <text evidence="3">The sequence shown here is derived from an EMBL/GenBank/DDBJ whole genome shotgun (WGS) entry which is preliminary data.</text>
</comment>
<evidence type="ECO:0000313" key="4">
    <source>
        <dbReference type="Proteomes" id="UP001141327"/>
    </source>
</evidence>
<gene>
    <name evidence="3" type="ORF">PAPYR_10403</name>
    <name evidence="2" type="ORF">PAPYR_13476</name>
</gene>
<dbReference type="EMBL" id="JAPMOS010000549">
    <property type="protein sequence ID" value="KAJ4452392.1"/>
    <property type="molecule type" value="Genomic_DNA"/>
</dbReference>
<feature type="region of interest" description="Disordered" evidence="1">
    <location>
        <begin position="109"/>
        <end position="136"/>
    </location>
</feature>
<name>A0ABQ8U620_9EUKA</name>
<evidence type="ECO:0000313" key="3">
    <source>
        <dbReference type="EMBL" id="KAJ4454796.1"/>
    </source>
</evidence>
<evidence type="ECO:0000313" key="2">
    <source>
        <dbReference type="EMBL" id="KAJ4452392.1"/>
    </source>
</evidence>
<organism evidence="3 4">
    <name type="scientific">Paratrimastix pyriformis</name>
    <dbReference type="NCBI Taxonomy" id="342808"/>
    <lineage>
        <taxon>Eukaryota</taxon>
        <taxon>Metamonada</taxon>
        <taxon>Preaxostyla</taxon>
        <taxon>Paratrimastigidae</taxon>
        <taxon>Paratrimastix</taxon>
    </lineage>
</organism>
<reference evidence="3" key="1">
    <citation type="journal article" date="2022" name="bioRxiv">
        <title>Genomics of Preaxostyla Flagellates Illuminates Evolutionary Transitions and the Path Towards Mitochondrial Loss.</title>
        <authorList>
            <person name="Novak L.V.F."/>
            <person name="Treitli S.C."/>
            <person name="Pyrih J."/>
            <person name="Halakuc P."/>
            <person name="Pipaliya S.V."/>
            <person name="Vacek V."/>
            <person name="Brzon O."/>
            <person name="Soukal P."/>
            <person name="Eme L."/>
            <person name="Dacks J.B."/>
            <person name="Karnkowska A."/>
            <person name="Elias M."/>
            <person name="Hampl V."/>
        </authorList>
    </citation>
    <scope>NUCLEOTIDE SEQUENCE</scope>
    <source>
        <strain evidence="3">RCP-MX</strain>
    </source>
</reference>
<keyword evidence="4" id="KW-1185">Reference proteome</keyword>
<accession>A0ABQ8U620</accession>
<dbReference type="EMBL" id="JAPMOS010000133">
    <property type="protein sequence ID" value="KAJ4454796.1"/>
    <property type="molecule type" value="Genomic_DNA"/>
</dbReference>
<sequence length="165" mass="18704">MTKWNARSPQAHDILLRCDAAIRRAYPGSWLFAPAMTAGKVRPEIEDIVPPEMMDDFISYLNNTRPQGITFRKGAYKISHWIETVEKLGNTRHRPPKWYLDFLRASDKREASSTPDSPLRDEGDGTEAPPPVATTPKQLLSVDFLIGRLSAPEKPPLELLQRPWA</sequence>
<evidence type="ECO:0000256" key="1">
    <source>
        <dbReference type="SAM" id="MobiDB-lite"/>
    </source>
</evidence>
<dbReference type="Proteomes" id="UP001141327">
    <property type="component" value="Unassembled WGS sequence"/>
</dbReference>
<protein>
    <submittedName>
        <fullName evidence="3">Uncharacterized protein</fullName>
    </submittedName>
</protein>
<proteinExistence type="predicted"/>